<proteinExistence type="predicted"/>
<name>G4U1I6_SERID</name>
<dbReference type="PANTHER" id="PTHR28079:SF1">
    <property type="entry name" value="RNA POLYMERASE I-SPECIFIC TRANSCRIPTION INITIATION FACTOR RRN5"/>
    <property type="match status" value="1"/>
</dbReference>
<dbReference type="GO" id="GO:0000500">
    <property type="term" value="C:RNA polymerase I upstream activating factor complex"/>
    <property type="evidence" value="ECO:0007669"/>
    <property type="project" value="InterPro"/>
</dbReference>
<dbReference type="InParanoid" id="G4U1I6"/>
<evidence type="ECO:0000313" key="2">
    <source>
        <dbReference type="Proteomes" id="UP000007148"/>
    </source>
</evidence>
<dbReference type="GO" id="GO:0001181">
    <property type="term" value="F:RNA polymerase I general transcription initiation factor activity"/>
    <property type="evidence" value="ECO:0007669"/>
    <property type="project" value="TreeGrafter"/>
</dbReference>
<gene>
    <name evidence="1" type="ORF">PIIN_11406</name>
</gene>
<dbReference type="Proteomes" id="UP000007148">
    <property type="component" value="Unassembled WGS sequence"/>
</dbReference>
<keyword evidence="2" id="KW-1185">Reference proteome</keyword>
<dbReference type="EMBL" id="CAFZ01001592">
    <property type="protein sequence ID" value="CCA77429.1"/>
    <property type="molecule type" value="Genomic_DNA"/>
</dbReference>
<comment type="caution">
    <text evidence="1">The sequence shown here is derived from an EMBL/GenBank/DDBJ whole genome shotgun (WGS) entry which is preliminary data.</text>
</comment>
<evidence type="ECO:0000313" key="1">
    <source>
        <dbReference type="EMBL" id="CCA77429.1"/>
    </source>
</evidence>
<dbReference type="GO" id="GO:0042790">
    <property type="term" value="P:nucleolar large rRNA transcription by RNA polymerase I"/>
    <property type="evidence" value="ECO:0007669"/>
    <property type="project" value="InterPro"/>
</dbReference>
<dbReference type="InterPro" id="IPR039601">
    <property type="entry name" value="Rrn5"/>
</dbReference>
<dbReference type="STRING" id="1109443.G4U1I6"/>
<reference evidence="1 2" key="1">
    <citation type="journal article" date="2011" name="PLoS Pathog.">
        <title>Endophytic Life Strategies Decoded by Genome and Transcriptome Analyses of the Mutualistic Root Symbiont Piriformospora indica.</title>
        <authorList>
            <person name="Zuccaro A."/>
            <person name="Lahrmann U."/>
            <person name="Guldener U."/>
            <person name="Langen G."/>
            <person name="Pfiffi S."/>
            <person name="Biedenkopf D."/>
            <person name="Wong P."/>
            <person name="Samans B."/>
            <person name="Grimm C."/>
            <person name="Basiewicz M."/>
            <person name="Murat C."/>
            <person name="Martin F."/>
            <person name="Kogel K.H."/>
        </authorList>
    </citation>
    <scope>NUCLEOTIDE SEQUENCE [LARGE SCALE GENOMIC DNA]</scope>
    <source>
        <strain evidence="1 2">DSM 11827</strain>
    </source>
</reference>
<sequence>MTEQSPESLENYTKYFRTHLKLTRIRQYGTKRSLLVSSQVAPNGFWTSEEKERFFSALSRHSKLRPDLISLDVGSNKTVADVVAYIDVLERGLRDVSRLEVDSEEEDVPVVHPAAYTVSQKWIEFEEQQA</sequence>
<accession>G4U1I6</accession>
<evidence type="ECO:0008006" key="3">
    <source>
        <dbReference type="Google" id="ProtNLM"/>
    </source>
</evidence>
<dbReference type="AlphaFoldDB" id="G4U1I6"/>
<dbReference type="PANTHER" id="PTHR28079">
    <property type="entry name" value="RNA POLYMERASE I-SPECIFIC TRANSCRIPTION INITIATION FACTOR RRN5"/>
    <property type="match status" value="1"/>
</dbReference>
<dbReference type="OrthoDB" id="2240312at2759"/>
<dbReference type="HOGENOM" id="CLU_1943185_0_0_1"/>
<dbReference type="Gene3D" id="1.10.10.60">
    <property type="entry name" value="Homeodomain-like"/>
    <property type="match status" value="1"/>
</dbReference>
<protein>
    <recommendedName>
        <fullName evidence="3">Myb-like domain-containing protein</fullName>
    </recommendedName>
</protein>
<feature type="non-terminal residue" evidence="1">
    <location>
        <position position="130"/>
    </location>
</feature>
<dbReference type="GO" id="GO:0000182">
    <property type="term" value="F:rDNA binding"/>
    <property type="evidence" value="ECO:0007669"/>
    <property type="project" value="TreeGrafter"/>
</dbReference>
<dbReference type="eggNOG" id="ENOG502RY38">
    <property type="taxonomic scope" value="Eukaryota"/>
</dbReference>
<dbReference type="GO" id="GO:0006361">
    <property type="term" value="P:transcription initiation at RNA polymerase I promoter"/>
    <property type="evidence" value="ECO:0007669"/>
    <property type="project" value="TreeGrafter"/>
</dbReference>
<organism evidence="1 2">
    <name type="scientific">Serendipita indica (strain DSM 11827)</name>
    <name type="common">Root endophyte fungus</name>
    <name type="synonym">Piriformospora indica</name>
    <dbReference type="NCBI Taxonomy" id="1109443"/>
    <lineage>
        <taxon>Eukaryota</taxon>
        <taxon>Fungi</taxon>
        <taxon>Dikarya</taxon>
        <taxon>Basidiomycota</taxon>
        <taxon>Agaricomycotina</taxon>
        <taxon>Agaricomycetes</taxon>
        <taxon>Sebacinales</taxon>
        <taxon>Serendipitaceae</taxon>
        <taxon>Serendipita</taxon>
    </lineage>
</organism>